<dbReference type="Gene3D" id="1.10.287.950">
    <property type="entry name" value="Methyl-accepting chemotaxis protein"/>
    <property type="match status" value="1"/>
</dbReference>
<dbReference type="EMBL" id="MU825461">
    <property type="protein sequence ID" value="KAJ7388564.1"/>
    <property type="molecule type" value="Genomic_DNA"/>
</dbReference>
<reference evidence="2" key="1">
    <citation type="submission" date="2023-01" db="EMBL/GenBank/DDBJ databases">
        <title>Genome assembly of the deep-sea coral Lophelia pertusa.</title>
        <authorList>
            <person name="Herrera S."/>
            <person name="Cordes E."/>
        </authorList>
    </citation>
    <scope>NUCLEOTIDE SEQUENCE</scope>
    <source>
        <strain evidence="2">USNM1676648</strain>
        <tissue evidence="2">Polyp</tissue>
    </source>
</reference>
<feature type="compositionally biased region" description="Low complexity" evidence="1">
    <location>
        <begin position="195"/>
        <end position="206"/>
    </location>
</feature>
<dbReference type="AlphaFoldDB" id="A0A9W9ZWR1"/>
<feature type="region of interest" description="Disordered" evidence="1">
    <location>
        <begin position="255"/>
        <end position="290"/>
    </location>
</feature>
<comment type="caution">
    <text evidence="2">The sequence shown here is derived from an EMBL/GenBank/DDBJ whole genome shotgun (WGS) entry which is preliminary data.</text>
</comment>
<dbReference type="Proteomes" id="UP001163046">
    <property type="component" value="Unassembled WGS sequence"/>
</dbReference>
<name>A0A9W9ZWR1_9CNID</name>
<feature type="compositionally biased region" description="Acidic residues" evidence="1">
    <location>
        <begin position="105"/>
        <end position="130"/>
    </location>
</feature>
<evidence type="ECO:0000313" key="3">
    <source>
        <dbReference type="Proteomes" id="UP001163046"/>
    </source>
</evidence>
<dbReference type="SUPFAM" id="SSF58104">
    <property type="entry name" value="Methyl-accepting chemotaxis protein (MCP) signaling domain"/>
    <property type="match status" value="1"/>
</dbReference>
<evidence type="ECO:0000256" key="1">
    <source>
        <dbReference type="SAM" id="MobiDB-lite"/>
    </source>
</evidence>
<accession>A0A9W9ZWR1</accession>
<feature type="compositionally biased region" description="Polar residues" evidence="1">
    <location>
        <begin position="267"/>
        <end position="281"/>
    </location>
</feature>
<protein>
    <submittedName>
        <fullName evidence="2">Uncharacterized protein</fullName>
    </submittedName>
</protein>
<keyword evidence="3" id="KW-1185">Reference proteome</keyword>
<sequence>MAKELESCESDKQSEVVHGEVKEEETNAQIGETSEETGETSEQLDETSEEAGETPEQIDETSEQIEETSEQIEETSEKIDETSEQIEETSDQIGETSEQIGEIPEQIDETSDASEEVEGQVEEQASDADTLETGGDSEKTEEEKSEEPTIEEGPITTGVSEEKDGGVDGQDEEFVEAQDVVTEAFSEEDLSAITGSAGEPEAAAAAADDDGERLKQANLEEVVKQTSKAEESAKMFLEELLSDVCGSIDEQQSELEETVKECDTEDVTNSTITAEQQPKLQNSDATDCDDVDDNVLSDEALDQLDKELEAESSVEKELDVTSTCTVVNGTGDTEKHEVVENGQDNVEQASISSCQDSKLSIANGNNEVGNELTVE</sequence>
<proteinExistence type="predicted"/>
<feature type="compositionally biased region" description="Acidic residues" evidence="1">
    <location>
        <begin position="33"/>
        <end position="74"/>
    </location>
</feature>
<feature type="compositionally biased region" description="Basic and acidic residues" evidence="1">
    <location>
        <begin position="1"/>
        <end position="25"/>
    </location>
</feature>
<feature type="region of interest" description="Disordered" evidence="1">
    <location>
        <begin position="1"/>
        <end position="212"/>
    </location>
</feature>
<organism evidence="2 3">
    <name type="scientific">Desmophyllum pertusum</name>
    <dbReference type="NCBI Taxonomy" id="174260"/>
    <lineage>
        <taxon>Eukaryota</taxon>
        <taxon>Metazoa</taxon>
        <taxon>Cnidaria</taxon>
        <taxon>Anthozoa</taxon>
        <taxon>Hexacorallia</taxon>
        <taxon>Scleractinia</taxon>
        <taxon>Caryophylliina</taxon>
        <taxon>Caryophylliidae</taxon>
        <taxon>Desmophyllum</taxon>
    </lineage>
</organism>
<gene>
    <name evidence="2" type="ORF">OS493_036931</name>
</gene>
<evidence type="ECO:0000313" key="2">
    <source>
        <dbReference type="EMBL" id="KAJ7388564.1"/>
    </source>
</evidence>